<dbReference type="EMBL" id="JANUGX010000016">
    <property type="protein sequence ID" value="MCS0590396.1"/>
    <property type="molecule type" value="Genomic_DNA"/>
</dbReference>
<dbReference type="Proteomes" id="UP001205560">
    <property type="component" value="Unassembled WGS sequence"/>
</dbReference>
<sequence>MYMVYWSTIEEGAGVPHAEPFDTSDMVEAMKFMEALRARQRAGEAVRFITMCSEHPDVVGHPGVDVTGPDYNWKKRRR</sequence>
<evidence type="ECO:0000313" key="2">
    <source>
        <dbReference type="Proteomes" id="UP001205560"/>
    </source>
</evidence>
<evidence type="ECO:0000313" key="1">
    <source>
        <dbReference type="EMBL" id="MCS0590396.1"/>
    </source>
</evidence>
<gene>
    <name evidence="1" type="ORF">NX782_14475</name>
</gene>
<accession>A0ABT2A861</accession>
<name>A0ABT2A861_9BURK</name>
<keyword evidence="2" id="KW-1185">Reference proteome</keyword>
<organism evidence="1 2">
    <name type="scientific">Massilia norwichensis</name>
    <dbReference type="NCBI Taxonomy" id="1442366"/>
    <lineage>
        <taxon>Bacteria</taxon>
        <taxon>Pseudomonadati</taxon>
        <taxon>Pseudomonadota</taxon>
        <taxon>Betaproteobacteria</taxon>
        <taxon>Burkholderiales</taxon>
        <taxon>Oxalobacteraceae</taxon>
        <taxon>Telluria group</taxon>
        <taxon>Massilia</taxon>
    </lineage>
</organism>
<dbReference type="RefSeq" id="WP_258846173.1">
    <property type="nucleotide sequence ID" value="NZ_JANUGX010000016.1"/>
</dbReference>
<proteinExistence type="predicted"/>
<reference evidence="1 2" key="1">
    <citation type="submission" date="2022-08" db="EMBL/GenBank/DDBJ databases">
        <title>Reclassification of Massilia species as members of the genera Telluria, Duganella, Pseudoduganella, Mokoshia gen. nov. and Zemynaea gen. nov. using orthogonal and non-orthogonal genome-based approaches.</title>
        <authorList>
            <person name="Bowman J.P."/>
        </authorList>
    </citation>
    <scope>NUCLEOTIDE SEQUENCE [LARGE SCALE GENOMIC DNA]</scope>
    <source>
        <strain evidence="1 2">LMG 28164</strain>
    </source>
</reference>
<comment type="caution">
    <text evidence="1">The sequence shown here is derived from an EMBL/GenBank/DDBJ whole genome shotgun (WGS) entry which is preliminary data.</text>
</comment>
<protein>
    <submittedName>
        <fullName evidence="1">Uncharacterized protein</fullName>
    </submittedName>
</protein>